<accession>A0ABV8LVK1</accession>
<dbReference type="SUPFAM" id="SSF54593">
    <property type="entry name" value="Glyoxalase/Bleomycin resistance protein/Dihydroxybiphenyl dioxygenase"/>
    <property type="match status" value="2"/>
</dbReference>
<organism evidence="2 3">
    <name type="scientific">Hamadaea flava</name>
    <dbReference type="NCBI Taxonomy" id="1742688"/>
    <lineage>
        <taxon>Bacteria</taxon>
        <taxon>Bacillati</taxon>
        <taxon>Actinomycetota</taxon>
        <taxon>Actinomycetes</taxon>
        <taxon>Micromonosporales</taxon>
        <taxon>Micromonosporaceae</taxon>
        <taxon>Hamadaea</taxon>
    </lineage>
</organism>
<evidence type="ECO:0000313" key="2">
    <source>
        <dbReference type="EMBL" id="MFC4134403.1"/>
    </source>
</evidence>
<protein>
    <submittedName>
        <fullName evidence="2">VOC family protein</fullName>
    </submittedName>
</protein>
<proteinExistence type="predicted"/>
<dbReference type="Pfam" id="PF18029">
    <property type="entry name" value="Glyoxalase_6"/>
    <property type="match status" value="2"/>
</dbReference>
<sequence length="240" mass="25891">MIRWAYAFLDRPADRFETAAEFWTQATETALSPRRGENGEFATFQPVTGDAFLKLQAVGGPGGGHLDFAVTDVRAFITSALDAGAAMTADHGDWAVLRSPAGHFFCAVPWHKEQTRPAPVTGPSGVRVRADQMCVDALPDGFETEYAFWAAVTGWESQAATLPEFSRVVPPPTLPVRILVQRLGSAADRPAMHLDLACSDVPAAVAWHVSLGAVVVDTRPRWTVMRDPAGGVYCLTSRTP</sequence>
<dbReference type="InterPro" id="IPR041581">
    <property type="entry name" value="Glyoxalase_6"/>
</dbReference>
<reference evidence="3" key="1">
    <citation type="journal article" date="2019" name="Int. J. Syst. Evol. Microbiol.">
        <title>The Global Catalogue of Microorganisms (GCM) 10K type strain sequencing project: providing services to taxonomists for standard genome sequencing and annotation.</title>
        <authorList>
            <consortium name="The Broad Institute Genomics Platform"/>
            <consortium name="The Broad Institute Genome Sequencing Center for Infectious Disease"/>
            <person name="Wu L."/>
            <person name="Ma J."/>
        </authorList>
    </citation>
    <scope>NUCLEOTIDE SEQUENCE [LARGE SCALE GENOMIC DNA]</scope>
    <source>
        <strain evidence="3">CGMCC 4.7289</strain>
    </source>
</reference>
<feature type="domain" description="Glyoxalase-like" evidence="1">
    <location>
        <begin position="9"/>
        <end position="107"/>
    </location>
</feature>
<dbReference type="InterPro" id="IPR029068">
    <property type="entry name" value="Glyas_Bleomycin-R_OHBP_Dase"/>
</dbReference>
<comment type="caution">
    <text evidence="2">The sequence shown here is derived from an EMBL/GenBank/DDBJ whole genome shotgun (WGS) entry which is preliminary data.</text>
</comment>
<dbReference type="PANTHER" id="PTHR35908:SF1">
    <property type="entry name" value="CONSERVED PROTEIN"/>
    <property type="match status" value="1"/>
</dbReference>
<dbReference type="RefSeq" id="WP_253761440.1">
    <property type="nucleotide sequence ID" value="NZ_JAMZDZ010000001.1"/>
</dbReference>
<name>A0ABV8LVK1_9ACTN</name>
<evidence type="ECO:0000313" key="3">
    <source>
        <dbReference type="Proteomes" id="UP001595816"/>
    </source>
</evidence>
<dbReference type="EMBL" id="JBHSAY010000015">
    <property type="protein sequence ID" value="MFC4134403.1"/>
    <property type="molecule type" value="Genomic_DNA"/>
</dbReference>
<evidence type="ECO:0000259" key="1">
    <source>
        <dbReference type="Pfam" id="PF18029"/>
    </source>
</evidence>
<dbReference type="PANTHER" id="PTHR35908">
    <property type="entry name" value="HYPOTHETICAL FUSION PROTEIN"/>
    <property type="match status" value="1"/>
</dbReference>
<gene>
    <name evidence="2" type="ORF">ACFOZ4_27645</name>
</gene>
<feature type="domain" description="Glyoxalase-like" evidence="1">
    <location>
        <begin position="133"/>
        <end position="236"/>
    </location>
</feature>
<keyword evidence="3" id="KW-1185">Reference proteome</keyword>
<dbReference type="Proteomes" id="UP001595816">
    <property type="component" value="Unassembled WGS sequence"/>
</dbReference>
<dbReference type="Gene3D" id="3.10.180.10">
    <property type="entry name" value="2,3-Dihydroxybiphenyl 1,2-Dioxygenase, domain 1"/>
    <property type="match status" value="2"/>
</dbReference>